<dbReference type="EMBL" id="JAHHHN010000055">
    <property type="protein sequence ID" value="MBW4565993.1"/>
    <property type="molecule type" value="Genomic_DNA"/>
</dbReference>
<evidence type="ECO:0000313" key="1">
    <source>
        <dbReference type="EMBL" id="MBW4565993.1"/>
    </source>
</evidence>
<organism evidence="1 2">
    <name type="scientific">Mojavia pulchra JT2-VF2</name>
    <dbReference type="NCBI Taxonomy" id="287848"/>
    <lineage>
        <taxon>Bacteria</taxon>
        <taxon>Bacillati</taxon>
        <taxon>Cyanobacteriota</taxon>
        <taxon>Cyanophyceae</taxon>
        <taxon>Nostocales</taxon>
        <taxon>Nostocaceae</taxon>
    </lineage>
</organism>
<name>A0A951Q733_9NOST</name>
<evidence type="ECO:0000313" key="2">
    <source>
        <dbReference type="Proteomes" id="UP000715781"/>
    </source>
</evidence>
<dbReference type="Proteomes" id="UP000715781">
    <property type="component" value="Unassembled WGS sequence"/>
</dbReference>
<gene>
    <name evidence="1" type="ORF">KME32_33935</name>
</gene>
<reference evidence="1" key="2">
    <citation type="journal article" date="2022" name="Microbiol. Resour. Announc.">
        <title>Metagenome Sequencing to Explore Phylogenomics of Terrestrial Cyanobacteria.</title>
        <authorList>
            <person name="Ward R.D."/>
            <person name="Stajich J.E."/>
            <person name="Johansen J.R."/>
            <person name="Huntemann M."/>
            <person name="Clum A."/>
            <person name="Foster B."/>
            <person name="Foster B."/>
            <person name="Roux S."/>
            <person name="Palaniappan K."/>
            <person name="Varghese N."/>
            <person name="Mukherjee S."/>
            <person name="Reddy T.B.K."/>
            <person name="Daum C."/>
            <person name="Copeland A."/>
            <person name="Chen I.A."/>
            <person name="Ivanova N.N."/>
            <person name="Kyrpides N.C."/>
            <person name="Shapiro N."/>
            <person name="Eloe-Fadrosh E.A."/>
            <person name="Pietrasiak N."/>
        </authorList>
    </citation>
    <scope>NUCLEOTIDE SEQUENCE</scope>
    <source>
        <strain evidence="1">JT2-VF2</strain>
    </source>
</reference>
<dbReference type="AlphaFoldDB" id="A0A951Q733"/>
<proteinExistence type="predicted"/>
<comment type="caution">
    <text evidence="1">The sequence shown here is derived from an EMBL/GenBank/DDBJ whole genome shotgun (WGS) entry which is preliminary data.</text>
</comment>
<reference evidence="1" key="1">
    <citation type="submission" date="2021-05" db="EMBL/GenBank/DDBJ databases">
        <authorList>
            <person name="Pietrasiak N."/>
            <person name="Ward R."/>
            <person name="Stajich J.E."/>
            <person name="Kurbessoian T."/>
        </authorList>
    </citation>
    <scope>NUCLEOTIDE SEQUENCE</scope>
    <source>
        <strain evidence="1">JT2-VF2</strain>
    </source>
</reference>
<sequence length="62" mass="7321">MDELSSQIEDLKTDEHELKQVLDQHDLDASLEQEFNAIDAQFRKLEIVYQSLLNTRRFLKDG</sequence>
<accession>A0A951Q733</accession>
<protein>
    <submittedName>
        <fullName evidence="1">Uncharacterized protein</fullName>
    </submittedName>
</protein>